<keyword evidence="9" id="KW-1185">Reference proteome</keyword>
<evidence type="ECO:0000256" key="3">
    <source>
        <dbReference type="ARBA" id="ARBA00022692"/>
    </source>
</evidence>
<gene>
    <name evidence="8" type="primary">ybhR1</name>
    <name evidence="8" type="ORF">Nocox_25490</name>
</gene>
<evidence type="ECO:0000256" key="5">
    <source>
        <dbReference type="ARBA" id="ARBA00023136"/>
    </source>
</evidence>
<accession>A0ABX8U6F5</accession>
<dbReference type="PANTHER" id="PTHR30294">
    <property type="entry name" value="MEMBRANE COMPONENT OF ABC TRANSPORTER YHHJ-RELATED"/>
    <property type="match status" value="1"/>
</dbReference>
<dbReference type="EMBL" id="CP068985">
    <property type="protein sequence ID" value="QYC42699.1"/>
    <property type="molecule type" value="Genomic_DNA"/>
</dbReference>
<reference evidence="8 9" key="1">
    <citation type="journal article" date="2021" name="ACS Chem. Biol.">
        <title>Genomic-Led Discovery of a Novel Glycopeptide Antibiotic by Nonomuraea coxensis DSM 45129.</title>
        <authorList>
            <person name="Yushchuk O."/>
            <person name="Vior N.M."/>
            <person name="Andreo-Vidal A."/>
            <person name="Berini F."/>
            <person name="Ruckert C."/>
            <person name="Busche T."/>
            <person name="Binda E."/>
            <person name="Kalinowski J."/>
            <person name="Truman A.W."/>
            <person name="Marinelli F."/>
        </authorList>
    </citation>
    <scope>NUCLEOTIDE SEQUENCE [LARGE SCALE GENOMIC DNA]</scope>
    <source>
        <strain evidence="8 9">DSM 45129</strain>
    </source>
</reference>
<sequence length="396" mass="39652">MRRTPFTPLLTVAALELRTRLRDGTALVIAVVVPVALAALFGVALGGDDPPLKATVGIVDLDGGEFPASVRREVAGSAELKGSVTLRDLPSRDAAARALEADEIGSAVVFPAGFSGSVGAGEGGRLDVLTSPRSPLAGVVARAIVDRISALVDARTLAVRAALLAGVPGDEVKELVERNGAAGPALTLDDDPLAGGKVDLAVYYGSGMAALFAFFVVGASFRGLLTERKLGTLDRMRAGPLAVWVPFAGKAVVGFALALVSVCVTWAASVLVSGATWGDPPAVLAVLVAHVLAAAAITMLVTSRVRTDAQADGVIMVVSFVAAFLGGSLVPMHNLPGVLQAAALLTPNGWTSTALTELAGGGAGLAAVAGPIAVLCAIALVAGGLAVAGLKKGMLL</sequence>
<dbReference type="PANTHER" id="PTHR30294:SF38">
    <property type="entry name" value="TRANSPORT PERMEASE PROTEIN"/>
    <property type="match status" value="1"/>
</dbReference>
<feature type="transmembrane region" description="Helical" evidence="6">
    <location>
        <begin position="201"/>
        <end position="221"/>
    </location>
</feature>
<evidence type="ECO:0000256" key="4">
    <source>
        <dbReference type="ARBA" id="ARBA00022989"/>
    </source>
</evidence>
<feature type="transmembrane region" description="Helical" evidence="6">
    <location>
        <begin position="313"/>
        <end position="330"/>
    </location>
</feature>
<dbReference type="Proteomes" id="UP000824681">
    <property type="component" value="Chromosome"/>
</dbReference>
<evidence type="ECO:0000256" key="6">
    <source>
        <dbReference type="SAM" id="Phobius"/>
    </source>
</evidence>
<dbReference type="InterPro" id="IPR013525">
    <property type="entry name" value="ABC2_TM"/>
</dbReference>
<evidence type="ECO:0000313" key="8">
    <source>
        <dbReference type="EMBL" id="QYC42699.1"/>
    </source>
</evidence>
<keyword evidence="2" id="KW-1003">Cell membrane</keyword>
<feature type="transmembrane region" description="Helical" evidence="6">
    <location>
        <begin position="241"/>
        <end position="269"/>
    </location>
</feature>
<dbReference type="RefSeq" id="WP_051112796.1">
    <property type="nucleotide sequence ID" value="NZ_CP068985.1"/>
</dbReference>
<protein>
    <submittedName>
        <fullName evidence="8">Inner membrane transport permease YbhR</fullName>
    </submittedName>
</protein>
<dbReference type="Gene3D" id="3.40.1710.10">
    <property type="entry name" value="abc type-2 transporter like domain"/>
    <property type="match status" value="1"/>
</dbReference>
<keyword evidence="4 6" id="KW-1133">Transmembrane helix</keyword>
<feature type="transmembrane region" description="Helical" evidence="6">
    <location>
        <begin position="365"/>
        <end position="390"/>
    </location>
</feature>
<proteinExistence type="predicted"/>
<evidence type="ECO:0000256" key="1">
    <source>
        <dbReference type="ARBA" id="ARBA00004651"/>
    </source>
</evidence>
<feature type="transmembrane region" description="Helical" evidence="6">
    <location>
        <begin position="281"/>
        <end position="301"/>
    </location>
</feature>
<evidence type="ECO:0000256" key="2">
    <source>
        <dbReference type="ARBA" id="ARBA00022475"/>
    </source>
</evidence>
<comment type="subcellular location">
    <subcellularLocation>
        <location evidence="1">Cell membrane</location>
        <topology evidence="1">Multi-pass membrane protein</topology>
    </subcellularLocation>
</comment>
<feature type="domain" description="ABC-2 type transporter transmembrane" evidence="7">
    <location>
        <begin position="27"/>
        <end position="387"/>
    </location>
</feature>
<dbReference type="Pfam" id="PF12698">
    <property type="entry name" value="ABC2_membrane_3"/>
    <property type="match status" value="1"/>
</dbReference>
<evidence type="ECO:0000313" key="9">
    <source>
        <dbReference type="Proteomes" id="UP000824681"/>
    </source>
</evidence>
<feature type="transmembrane region" description="Helical" evidence="6">
    <location>
        <begin position="26"/>
        <end position="45"/>
    </location>
</feature>
<evidence type="ECO:0000259" key="7">
    <source>
        <dbReference type="Pfam" id="PF12698"/>
    </source>
</evidence>
<keyword evidence="5 6" id="KW-0472">Membrane</keyword>
<dbReference type="InterPro" id="IPR051449">
    <property type="entry name" value="ABC-2_transporter_component"/>
</dbReference>
<name>A0ABX8U6F5_9ACTN</name>
<keyword evidence="3 6" id="KW-0812">Transmembrane</keyword>
<organism evidence="8 9">
    <name type="scientific">Nonomuraea coxensis DSM 45129</name>
    <dbReference type="NCBI Taxonomy" id="1122611"/>
    <lineage>
        <taxon>Bacteria</taxon>
        <taxon>Bacillati</taxon>
        <taxon>Actinomycetota</taxon>
        <taxon>Actinomycetes</taxon>
        <taxon>Streptosporangiales</taxon>
        <taxon>Streptosporangiaceae</taxon>
        <taxon>Nonomuraea</taxon>
    </lineage>
</organism>